<keyword evidence="1" id="KW-0472">Membrane</keyword>
<dbReference type="EMBL" id="JOTN01000028">
    <property type="protein sequence ID" value="KEK17454.1"/>
    <property type="molecule type" value="Genomic_DNA"/>
</dbReference>
<sequence>MKKKKLFTTCAMMMVFLVVVVIYNYYSLVSVKSACEEQHKTAHVKKSIFAIHWSVTCEW</sequence>
<accession>A0A073JQZ3</accession>
<reference evidence="2 3" key="1">
    <citation type="submission" date="2014-06" db="EMBL/GenBank/DDBJ databases">
        <title>Draft genome sequence of Bacillus manliponensis JCM 15802 (MCCC 1A00708).</title>
        <authorList>
            <person name="Lai Q."/>
            <person name="Liu Y."/>
            <person name="Shao Z."/>
        </authorList>
    </citation>
    <scope>NUCLEOTIDE SEQUENCE [LARGE SCALE GENOMIC DNA]</scope>
    <source>
        <strain evidence="2 3">JCM 15802</strain>
    </source>
</reference>
<evidence type="ECO:0000256" key="1">
    <source>
        <dbReference type="SAM" id="Phobius"/>
    </source>
</evidence>
<name>A0A073JQZ3_9BACI</name>
<dbReference type="RefSeq" id="WP_034643263.1">
    <property type="nucleotide sequence ID" value="NZ_CBCSJC010000006.1"/>
</dbReference>
<evidence type="ECO:0000313" key="2">
    <source>
        <dbReference type="EMBL" id="KEK17454.1"/>
    </source>
</evidence>
<gene>
    <name evidence="2" type="ORF">BAMA_12885</name>
</gene>
<organism evidence="2 3">
    <name type="scientific">Bacillus manliponensis</name>
    <dbReference type="NCBI Taxonomy" id="574376"/>
    <lineage>
        <taxon>Bacteria</taxon>
        <taxon>Bacillati</taxon>
        <taxon>Bacillota</taxon>
        <taxon>Bacilli</taxon>
        <taxon>Bacillales</taxon>
        <taxon>Bacillaceae</taxon>
        <taxon>Bacillus</taxon>
        <taxon>Bacillus cereus group</taxon>
    </lineage>
</organism>
<keyword evidence="3" id="KW-1185">Reference proteome</keyword>
<comment type="caution">
    <text evidence="2">The sequence shown here is derived from an EMBL/GenBank/DDBJ whole genome shotgun (WGS) entry which is preliminary data.</text>
</comment>
<evidence type="ECO:0000313" key="3">
    <source>
        <dbReference type="Proteomes" id="UP000027822"/>
    </source>
</evidence>
<dbReference type="STRING" id="574376.BAMA_12885"/>
<feature type="transmembrane region" description="Helical" evidence="1">
    <location>
        <begin position="7"/>
        <end position="26"/>
    </location>
</feature>
<protein>
    <submittedName>
        <fullName evidence="2">Uncharacterized protein</fullName>
    </submittedName>
</protein>
<proteinExistence type="predicted"/>
<keyword evidence="1" id="KW-0812">Transmembrane</keyword>
<dbReference type="Proteomes" id="UP000027822">
    <property type="component" value="Unassembled WGS sequence"/>
</dbReference>
<dbReference type="AlphaFoldDB" id="A0A073JQZ3"/>
<keyword evidence="1" id="KW-1133">Transmembrane helix</keyword>